<keyword evidence="17" id="KW-0968">Cytoplasmic vesicle</keyword>
<comment type="subcellular location">
    <subcellularLocation>
        <location evidence="2">Cytoplasmic vesicle membrane</location>
        <topology evidence="2">Single-pass type I membrane protein</topology>
    </subcellularLocation>
    <subcellularLocation>
        <location evidence="4">Golgi apparatus membrane</location>
        <topology evidence="4">Single-pass type I membrane protein</topology>
    </subcellularLocation>
    <subcellularLocation>
        <location evidence="1">Mitochondrion membrane</location>
        <topology evidence="1">Single-pass membrane protein</topology>
    </subcellularLocation>
    <subcellularLocation>
        <location evidence="3">Preautophagosomal structure membrane</location>
        <topology evidence="3">Single-pass type I membrane protein</topology>
    </subcellularLocation>
</comment>
<dbReference type="PANTHER" id="PTHR15071">
    <property type="entry name" value="MANNOSE-6-PHOSPHATE RECEPTOR FAMILY MEMBER"/>
    <property type="match status" value="1"/>
</dbReference>
<proteinExistence type="inferred from homology"/>
<evidence type="ECO:0000256" key="5">
    <source>
        <dbReference type="ARBA" id="ARBA00005363"/>
    </source>
</evidence>
<keyword evidence="13" id="KW-0333">Golgi apparatus</keyword>
<dbReference type="PROSITE" id="PS51914">
    <property type="entry name" value="MRH"/>
    <property type="match status" value="1"/>
</dbReference>
<feature type="non-terminal residue" evidence="20">
    <location>
        <position position="208"/>
    </location>
</feature>
<evidence type="ECO:0000256" key="14">
    <source>
        <dbReference type="ARBA" id="ARBA00023128"/>
    </source>
</evidence>
<dbReference type="EMBL" id="CAJVPK010002080">
    <property type="protein sequence ID" value="CAG8605817.1"/>
    <property type="molecule type" value="Genomic_DNA"/>
</dbReference>
<dbReference type="GO" id="GO:0031966">
    <property type="term" value="C:mitochondrial membrane"/>
    <property type="evidence" value="ECO:0007669"/>
    <property type="project" value="UniProtKB-SubCell"/>
</dbReference>
<dbReference type="GO" id="GO:0006914">
    <property type="term" value="P:autophagy"/>
    <property type="evidence" value="ECO:0007669"/>
    <property type="project" value="UniProtKB-KW"/>
</dbReference>
<dbReference type="SUPFAM" id="SSF50911">
    <property type="entry name" value="Mannose 6-phosphate receptor domain"/>
    <property type="match status" value="1"/>
</dbReference>
<sequence length="208" mass="23619">SPPTKKNTTYLISPCLPLPYDDNANEETKLNTCHNGTLICEITTYWNPRTNVSLITSVIPVAINSTNDNNEDNNQNPVVELGPKANADDIHGPLIITFYGDKVNDVQQKANITFICDHDKEDEKPETSYKENTLQIEWRTKYACGIFIVLALYLIIGTIYNYQVYRSQGWDLLPNRDFWRDVPYMASDLTKNLYNTVRGGGNSGYSRV</sequence>
<organism evidence="20 21">
    <name type="scientific">Diversispora eburnea</name>
    <dbReference type="NCBI Taxonomy" id="1213867"/>
    <lineage>
        <taxon>Eukaryota</taxon>
        <taxon>Fungi</taxon>
        <taxon>Fungi incertae sedis</taxon>
        <taxon>Mucoromycota</taxon>
        <taxon>Glomeromycotina</taxon>
        <taxon>Glomeromycetes</taxon>
        <taxon>Diversisporales</taxon>
        <taxon>Diversisporaceae</taxon>
        <taxon>Diversispora</taxon>
    </lineage>
</organism>
<dbReference type="InterPro" id="IPR009011">
    <property type="entry name" value="Man6P_isomerase_rcpt-bd_dom_sf"/>
</dbReference>
<dbReference type="AlphaFoldDB" id="A0A9N9CJD7"/>
<dbReference type="GO" id="GO:0030659">
    <property type="term" value="C:cytoplasmic vesicle membrane"/>
    <property type="evidence" value="ECO:0007669"/>
    <property type="project" value="UniProtKB-SubCell"/>
</dbReference>
<keyword evidence="11 18" id="KW-1133">Transmembrane helix</keyword>
<evidence type="ECO:0000256" key="1">
    <source>
        <dbReference type="ARBA" id="ARBA00004304"/>
    </source>
</evidence>
<evidence type="ECO:0000256" key="3">
    <source>
        <dbReference type="ARBA" id="ARBA00004472"/>
    </source>
</evidence>
<evidence type="ECO:0000256" key="13">
    <source>
        <dbReference type="ARBA" id="ARBA00023034"/>
    </source>
</evidence>
<evidence type="ECO:0000256" key="10">
    <source>
        <dbReference type="ARBA" id="ARBA00022927"/>
    </source>
</evidence>
<dbReference type="Proteomes" id="UP000789706">
    <property type="component" value="Unassembled WGS sequence"/>
</dbReference>
<protein>
    <recommendedName>
        <fullName evidence="6">Autophagy-related protein 27</fullName>
    </recommendedName>
</protein>
<evidence type="ECO:0000256" key="2">
    <source>
        <dbReference type="ARBA" id="ARBA00004358"/>
    </source>
</evidence>
<keyword evidence="9" id="KW-0732">Signal</keyword>
<gene>
    <name evidence="20" type="ORF">DEBURN_LOCUS9743</name>
</gene>
<keyword evidence="14" id="KW-0496">Mitochondrion</keyword>
<dbReference type="InterPro" id="IPR044865">
    <property type="entry name" value="MRH_dom"/>
</dbReference>
<evidence type="ECO:0000256" key="12">
    <source>
        <dbReference type="ARBA" id="ARBA00023006"/>
    </source>
</evidence>
<dbReference type="InterPro" id="IPR018939">
    <property type="entry name" value="Autophagy-rel_prot_27"/>
</dbReference>
<keyword evidence="16" id="KW-1015">Disulfide bond</keyword>
<evidence type="ECO:0000256" key="7">
    <source>
        <dbReference type="ARBA" id="ARBA00022448"/>
    </source>
</evidence>
<evidence type="ECO:0000256" key="15">
    <source>
        <dbReference type="ARBA" id="ARBA00023136"/>
    </source>
</evidence>
<evidence type="ECO:0000313" key="21">
    <source>
        <dbReference type="Proteomes" id="UP000789706"/>
    </source>
</evidence>
<evidence type="ECO:0000259" key="19">
    <source>
        <dbReference type="PROSITE" id="PS51914"/>
    </source>
</evidence>
<dbReference type="OrthoDB" id="29460at2759"/>
<comment type="similarity">
    <text evidence="5">Belongs to the ATG27 family.</text>
</comment>
<feature type="domain" description="MRH" evidence="19">
    <location>
        <begin position="1"/>
        <end position="146"/>
    </location>
</feature>
<evidence type="ECO:0000256" key="18">
    <source>
        <dbReference type="SAM" id="Phobius"/>
    </source>
</evidence>
<evidence type="ECO:0000256" key="6">
    <source>
        <dbReference type="ARBA" id="ARBA00013776"/>
    </source>
</evidence>
<keyword evidence="8 18" id="KW-0812">Transmembrane</keyword>
<dbReference type="GO" id="GO:0034045">
    <property type="term" value="C:phagophore assembly site membrane"/>
    <property type="evidence" value="ECO:0007669"/>
    <property type="project" value="UniProtKB-SubCell"/>
</dbReference>
<evidence type="ECO:0000256" key="17">
    <source>
        <dbReference type="ARBA" id="ARBA00023329"/>
    </source>
</evidence>
<reference evidence="20" key="1">
    <citation type="submission" date="2021-06" db="EMBL/GenBank/DDBJ databases">
        <authorList>
            <person name="Kallberg Y."/>
            <person name="Tangrot J."/>
            <person name="Rosling A."/>
        </authorList>
    </citation>
    <scope>NUCLEOTIDE SEQUENCE</scope>
    <source>
        <strain evidence="20">AZ414A</strain>
    </source>
</reference>
<evidence type="ECO:0000256" key="8">
    <source>
        <dbReference type="ARBA" id="ARBA00022692"/>
    </source>
</evidence>
<dbReference type="PANTHER" id="PTHR15071:SF13">
    <property type="entry name" value="AUTOPHAGY-RELATED PROTEIN 27"/>
    <property type="match status" value="1"/>
</dbReference>
<feature type="transmembrane region" description="Helical" evidence="18">
    <location>
        <begin position="142"/>
        <end position="162"/>
    </location>
</feature>
<evidence type="ECO:0000313" key="20">
    <source>
        <dbReference type="EMBL" id="CAG8605817.1"/>
    </source>
</evidence>
<name>A0A9N9CJD7_9GLOM</name>
<keyword evidence="12" id="KW-0072">Autophagy</keyword>
<accession>A0A9N9CJD7</accession>
<keyword evidence="21" id="KW-1185">Reference proteome</keyword>
<dbReference type="GO" id="GO:0015031">
    <property type="term" value="P:protein transport"/>
    <property type="evidence" value="ECO:0007669"/>
    <property type="project" value="UniProtKB-KW"/>
</dbReference>
<dbReference type="Gene3D" id="2.70.130.10">
    <property type="entry name" value="Mannose-6-phosphate receptor binding domain"/>
    <property type="match status" value="1"/>
</dbReference>
<dbReference type="GO" id="GO:0000139">
    <property type="term" value="C:Golgi membrane"/>
    <property type="evidence" value="ECO:0007669"/>
    <property type="project" value="UniProtKB-SubCell"/>
</dbReference>
<keyword evidence="15 18" id="KW-0472">Membrane</keyword>
<evidence type="ECO:0000256" key="16">
    <source>
        <dbReference type="ARBA" id="ARBA00023157"/>
    </source>
</evidence>
<dbReference type="Pfam" id="PF09451">
    <property type="entry name" value="ATG27"/>
    <property type="match status" value="2"/>
</dbReference>
<keyword evidence="7" id="KW-0813">Transport</keyword>
<comment type="caution">
    <text evidence="20">The sequence shown here is derived from an EMBL/GenBank/DDBJ whole genome shotgun (WGS) entry which is preliminary data.</text>
</comment>
<evidence type="ECO:0000256" key="11">
    <source>
        <dbReference type="ARBA" id="ARBA00022989"/>
    </source>
</evidence>
<evidence type="ECO:0000256" key="9">
    <source>
        <dbReference type="ARBA" id="ARBA00022729"/>
    </source>
</evidence>
<keyword evidence="10" id="KW-0653">Protein transport</keyword>
<evidence type="ECO:0000256" key="4">
    <source>
        <dbReference type="ARBA" id="ARBA00004614"/>
    </source>
</evidence>